<evidence type="ECO:0000313" key="3">
    <source>
        <dbReference type="Proteomes" id="UP001217754"/>
    </source>
</evidence>
<dbReference type="InterPro" id="IPR045864">
    <property type="entry name" value="aa-tRNA-synth_II/BPL/LPL"/>
</dbReference>
<dbReference type="SUPFAM" id="SSF55681">
    <property type="entry name" value="Class II aaRS and biotin synthetases"/>
    <property type="match status" value="1"/>
</dbReference>
<dbReference type="Gene3D" id="3.30.930.10">
    <property type="entry name" value="Bira Bifunctional Protein, Domain 2"/>
    <property type="match status" value="1"/>
</dbReference>
<dbReference type="Pfam" id="PF03099">
    <property type="entry name" value="BPL_LplA_LipB"/>
    <property type="match status" value="1"/>
</dbReference>
<protein>
    <recommendedName>
        <fullName evidence="1">BPL/LPL catalytic domain-containing protein</fullName>
    </recommendedName>
</protein>
<organism evidence="2 3">
    <name type="scientific">Malassezia japonica</name>
    <dbReference type="NCBI Taxonomy" id="223818"/>
    <lineage>
        <taxon>Eukaryota</taxon>
        <taxon>Fungi</taxon>
        <taxon>Dikarya</taxon>
        <taxon>Basidiomycota</taxon>
        <taxon>Ustilaginomycotina</taxon>
        <taxon>Malasseziomycetes</taxon>
        <taxon>Malasseziales</taxon>
        <taxon>Malasseziaceae</taxon>
        <taxon>Malassezia</taxon>
    </lineage>
</organism>
<dbReference type="AlphaFoldDB" id="A0AAF0F5K5"/>
<dbReference type="PROSITE" id="PS51733">
    <property type="entry name" value="BPL_LPL_CATALYTIC"/>
    <property type="match status" value="1"/>
</dbReference>
<name>A0AAF0F5K5_9BASI</name>
<proteinExistence type="predicted"/>
<dbReference type="PANTHER" id="PTHR12835">
    <property type="entry name" value="BIOTIN PROTEIN LIGASE"/>
    <property type="match status" value="1"/>
</dbReference>
<dbReference type="EMBL" id="CP119963">
    <property type="protein sequence ID" value="WFD40294.1"/>
    <property type="molecule type" value="Genomic_DNA"/>
</dbReference>
<reference evidence="2" key="1">
    <citation type="submission" date="2023-03" db="EMBL/GenBank/DDBJ databases">
        <title>Mating type loci evolution in Malassezia.</title>
        <authorList>
            <person name="Coelho M.A."/>
        </authorList>
    </citation>
    <scope>NUCLEOTIDE SEQUENCE</scope>
    <source>
        <strain evidence="2">CBS 9431</strain>
    </source>
</reference>
<dbReference type="RefSeq" id="XP_060123191.1">
    <property type="nucleotide sequence ID" value="XM_060267208.1"/>
</dbReference>
<feature type="domain" description="BPL/LPL catalytic" evidence="1">
    <location>
        <begin position="393"/>
        <end position="606"/>
    </location>
</feature>
<evidence type="ECO:0000259" key="1">
    <source>
        <dbReference type="PROSITE" id="PS51733"/>
    </source>
</evidence>
<dbReference type="GO" id="GO:0004077">
    <property type="term" value="F:biotin--[biotin carboxyl-carrier protein] ligase activity"/>
    <property type="evidence" value="ECO:0007669"/>
    <property type="project" value="TreeGrafter"/>
</dbReference>
<dbReference type="Proteomes" id="UP001217754">
    <property type="component" value="Chromosome 6"/>
</dbReference>
<evidence type="ECO:0000313" key="2">
    <source>
        <dbReference type="EMBL" id="WFD40294.1"/>
    </source>
</evidence>
<accession>A0AAF0F5K5</accession>
<keyword evidence="3" id="KW-1185">Reference proteome</keyword>
<sequence>MANVLVYSGEGVAYGGLPHVVESLSRLCGHAYDVQMINSDSLSGDPWDTVTKLLVLPGGTPQAYQAALGPAAPRIKAFLENGGALLAMGGAAAFACGSFRYAEDTPQHAFDGFGPLRLFPGTYWGPVFAAGNAANVATSKGSVQMAYNGGGAFLRAEAFGGHDIDVLAEYATPTRTPPSELGAANVAGIACGVGAGKALLFGVCPVTPMVPYGMPPGHGPDALRLQCLAHWLATEAAMHVEGPAVTQVGPPSITDPPRLTPYYVASRGAGLALPRRTDADATAQLPTVAAAIAQSDGGLVVETTVKDANDLYALVRVQRDAAANIARLHEACLTASYAPFESEGTPDLHRVPKILVQLDAPLSEADAERIAPFFVLPRYFDALDAARRRLTHLPWPAAPLSIRIGDVVAYGQVVTSTQTMLEKNTALLQAAPLGTTFLATHQIAGRGRGKNAWISPCGCLQFSTRLALPASAGTKSVFMQYLAALAIVYGLSEGLGEASDALRGRIRIKWPNDVYAQVRDAPPSAVRQSVGGEERAYVKLGGILVNALYANGRFELVVGCGVNVTNPRPTTSVAEVVQTFGRGNVTQEACAAAIFAAFEQLVSAFEAAHYDFAPFAAAYRAAWLHDNQEISLEGERVRIVGITSNYGLLRTVPLSSPLTSADAAAWCGAPVAGCIDLQPDGNSFDMLQNLVHRKS</sequence>
<dbReference type="Pfam" id="PF09825">
    <property type="entry name" value="BPL_N"/>
    <property type="match status" value="1"/>
</dbReference>
<dbReference type="PANTHER" id="PTHR12835:SF5">
    <property type="entry name" value="BIOTIN--PROTEIN LIGASE"/>
    <property type="match status" value="1"/>
</dbReference>
<dbReference type="InterPro" id="IPR004143">
    <property type="entry name" value="BPL_LPL_catalytic"/>
</dbReference>
<dbReference type="GO" id="GO:0005737">
    <property type="term" value="C:cytoplasm"/>
    <property type="evidence" value="ECO:0007669"/>
    <property type="project" value="TreeGrafter"/>
</dbReference>
<dbReference type="GeneID" id="85226931"/>
<gene>
    <name evidence="2" type="ORF">MJAP1_003280</name>
</gene>
<dbReference type="InterPro" id="IPR019197">
    <property type="entry name" value="Biotin-prot_ligase_N"/>
</dbReference>